<comment type="caution">
    <text evidence="1">The sequence shown here is derived from an EMBL/GenBank/DDBJ whole genome shotgun (WGS) entry which is preliminary data.</text>
</comment>
<name>A0ABN9XJM0_9DINO</name>
<proteinExistence type="predicted"/>
<dbReference type="Proteomes" id="UP001189429">
    <property type="component" value="Unassembled WGS sequence"/>
</dbReference>
<evidence type="ECO:0000313" key="1">
    <source>
        <dbReference type="EMBL" id="CAK0899847.1"/>
    </source>
</evidence>
<keyword evidence="2" id="KW-1185">Reference proteome</keyword>
<gene>
    <name evidence="1" type="ORF">PCOR1329_LOCUS77279</name>
</gene>
<protein>
    <submittedName>
        <fullName evidence="1">Uncharacterized protein</fullName>
    </submittedName>
</protein>
<accession>A0ABN9XJM0</accession>
<sequence length="123" mass="12897">MVFGTLFGSRLLPRQLSLSAARLSSGTTVTAMTSSARARGPLHLQAAGFHSGLLGNTLARAGGVAGPLVHPAQPALGAVRGYGTRSLWNVKSGKMWFLVWMVGCTAVGGLMQEVIGPYVFFHE</sequence>
<organism evidence="1 2">
    <name type="scientific">Prorocentrum cordatum</name>
    <dbReference type="NCBI Taxonomy" id="2364126"/>
    <lineage>
        <taxon>Eukaryota</taxon>
        <taxon>Sar</taxon>
        <taxon>Alveolata</taxon>
        <taxon>Dinophyceae</taxon>
        <taxon>Prorocentrales</taxon>
        <taxon>Prorocentraceae</taxon>
        <taxon>Prorocentrum</taxon>
    </lineage>
</organism>
<reference evidence="1" key="1">
    <citation type="submission" date="2023-10" db="EMBL/GenBank/DDBJ databases">
        <authorList>
            <person name="Chen Y."/>
            <person name="Shah S."/>
            <person name="Dougan E. K."/>
            <person name="Thang M."/>
            <person name="Chan C."/>
        </authorList>
    </citation>
    <scope>NUCLEOTIDE SEQUENCE [LARGE SCALE GENOMIC DNA]</scope>
</reference>
<dbReference type="EMBL" id="CAUYUJ010020680">
    <property type="protein sequence ID" value="CAK0899847.1"/>
    <property type="molecule type" value="Genomic_DNA"/>
</dbReference>
<evidence type="ECO:0000313" key="2">
    <source>
        <dbReference type="Proteomes" id="UP001189429"/>
    </source>
</evidence>